<protein>
    <recommendedName>
        <fullName evidence="7">Inactive serine protease 35</fullName>
    </recommendedName>
</protein>
<dbReference type="InterPro" id="IPR009003">
    <property type="entry name" value="Peptidase_S1_PA"/>
</dbReference>
<dbReference type="Gene3D" id="2.40.10.10">
    <property type="entry name" value="Trypsin-like serine proteases"/>
    <property type="match status" value="1"/>
</dbReference>
<dbReference type="PANTHER" id="PTHR15462">
    <property type="entry name" value="SERINE PROTEASE"/>
    <property type="match status" value="1"/>
</dbReference>
<feature type="domain" description="Peptidase S1" evidence="10">
    <location>
        <begin position="134"/>
        <end position="192"/>
    </location>
</feature>
<dbReference type="PROSITE" id="PS00134">
    <property type="entry name" value="TRYPSIN_HIS"/>
    <property type="match status" value="1"/>
</dbReference>
<dbReference type="EMBL" id="JAINUF010000006">
    <property type="protein sequence ID" value="KAJ8356888.1"/>
    <property type="molecule type" value="Genomic_DNA"/>
</dbReference>
<keyword evidence="5 9" id="KW-0732">Signal</keyword>
<dbReference type="PANTHER" id="PTHR15462:SF17">
    <property type="entry name" value="INACTIVE SERINE PROTEASE 35"/>
    <property type="match status" value="1"/>
</dbReference>
<dbReference type="InterPro" id="IPR001254">
    <property type="entry name" value="Trypsin_dom"/>
</dbReference>
<dbReference type="OrthoDB" id="10037376at2759"/>
<evidence type="ECO:0000256" key="3">
    <source>
        <dbReference type="ARBA" id="ARBA00022525"/>
    </source>
</evidence>
<dbReference type="InterPro" id="IPR043504">
    <property type="entry name" value="Peptidase_S1_PA_chymotrypsin"/>
</dbReference>
<dbReference type="InterPro" id="IPR050966">
    <property type="entry name" value="Glutamyl_endopeptidase"/>
</dbReference>
<comment type="subcellular location">
    <subcellularLocation>
        <location evidence="1">Secreted</location>
    </subcellularLocation>
</comment>
<evidence type="ECO:0000313" key="11">
    <source>
        <dbReference type="EMBL" id="KAJ8356888.1"/>
    </source>
</evidence>
<keyword evidence="4" id="KW-0721">Serine protease homolog</keyword>
<feature type="region of interest" description="Disordered" evidence="8">
    <location>
        <begin position="184"/>
        <end position="259"/>
    </location>
</feature>
<evidence type="ECO:0000256" key="4">
    <source>
        <dbReference type="ARBA" id="ARBA00022542"/>
    </source>
</evidence>
<reference evidence="11" key="1">
    <citation type="journal article" date="2023" name="Science">
        <title>Genome structures resolve the early diversification of teleost fishes.</title>
        <authorList>
            <person name="Parey E."/>
            <person name="Louis A."/>
            <person name="Montfort J."/>
            <person name="Bouchez O."/>
            <person name="Roques C."/>
            <person name="Iampietro C."/>
            <person name="Lluch J."/>
            <person name="Castinel A."/>
            <person name="Donnadieu C."/>
            <person name="Desvignes T."/>
            <person name="Floi Bucao C."/>
            <person name="Jouanno E."/>
            <person name="Wen M."/>
            <person name="Mejri S."/>
            <person name="Dirks R."/>
            <person name="Jansen H."/>
            <person name="Henkel C."/>
            <person name="Chen W.J."/>
            <person name="Zahm M."/>
            <person name="Cabau C."/>
            <person name="Klopp C."/>
            <person name="Thompson A.W."/>
            <person name="Robinson-Rechavi M."/>
            <person name="Braasch I."/>
            <person name="Lecointre G."/>
            <person name="Bobe J."/>
            <person name="Postlethwait J.H."/>
            <person name="Berthelot C."/>
            <person name="Roest Crollius H."/>
            <person name="Guiguen Y."/>
        </authorList>
    </citation>
    <scope>NUCLEOTIDE SEQUENCE</scope>
    <source>
        <strain evidence="11">WJC10195</strain>
    </source>
</reference>
<evidence type="ECO:0000256" key="5">
    <source>
        <dbReference type="ARBA" id="ARBA00022729"/>
    </source>
</evidence>
<dbReference type="GO" id="GO:0004252">
    <property type="term" value="F:serine-type endopeptidase activity"/>
    <property type="evidence" value="ECO:0007669"/>
    <property type="project" value="InterPro"/>
</dbReference>
<evidence type="ECO:0000256" key="6">
    <source>
        <dbReference type="ARBA" id="ARBA00023180"/>
    </source>
</evidence>
<comment type="caution">
    <text evidence="11">The sequence shown here is derived from an EMBL/GenBank/DDBJ whole genome shotgun (WGS) entry which is preliminary data.</text>
</comment>
<name>A0A9Q1IXT6_SYNKA</name>
<dbReference type="Pfam" id="PF00089">
    <property type="entry name" value="Trypsin"/>
    <property type="match status" value="1"/>
</dbReference>
<feature type="chain" id="PRO_5040327314" description="Inactive serine protease 35" evidence="9">
    <location>
        <begin position="19"/>
        <end position="421"/>
    </location>
</feature>
<organism evidence="11 12">
    <name type="scientific">Synaphobranchus kaupii</name>
    <name type="common">Kaup's arrowtooth eel</name>
    <dbReference type="NCBI Taxonomy" id="118154"/>
    <lineage>
        <taxon>Eukaryota</taxon>
        <taxon>Metazoa</taxon>
        <taxon>Chordata</taxon>
        <taxon>Craniata</taxon>
        <taxon>Vertebrata</taxon>
        <taxon>Euteleostomi</taxon>
        <taxon>Actinopterygii</taxon>
        <taxon>Neopterygii</taxon>
        <taxon>Teleostei</taxon>
        <taxon>Anguilliformes</taxon>
        <taxon>Synaphobranchidae</taxon>
        <taxon>Synaphobranchus</taxon>
    </lineage>
</organism>
<proteinExistence type="inferred from homology"/>
<feature type="compositionally biased region" description="Basic residues" evidence="8">
    <location>
        <begin position="187"/>
        <end position="202"/>
    </location>
</feature>
<dbReference type="InterPro" id="IPR018114">
    <property type="entry name" value="TRYPSIN_HIS"/>
</dbReference>
<feature type="signal peptide" evidence="9">
    <location>
        <begin position="1"/>
        <end position="18"/>
    </location>
</feature>
<evidence type="ECO:0000256" key="7">
    <source>
        <dbReference type="ARBA" id="ARBA00040309"/>
    </source>
</evidence>
<sequence length="421" mass="47306">MGSVPLCLLLSLMALGVAVPEDEDEYTWPRRKVPLVQSEQTVRLSRPVFSGELQGMLRGACGIECQSDLPRPSATDLEKLLSYETVYENGTRTLTRVSIRGLGEDAPRNASRPRRRREVYGTDSRFTISDRQFSTSYPFSTTVRVSTGCSGILVSPKHVLTAAHCIHDGKDYLKGAKRLRVGVLSLRSKRRGGRGKGRRKGEGRREEGKGEQEDKGDKEGKGEQERTGEKEGKSGKRRGRKSRSRRSAEAKRPAFRWTRVKQTQVPQGWLKGPSGKEEVVVDYDYALLEMKRPHRQKFMDLGVVPSVRELPAGRVHFSGFDDDRPGQLVYRFCSVTEESGDLLYQHCDSRPGAGGSGVYVRLKEPGKRKWKRKIIGVFSGNHWVDVNGAQQDYNVAVRITPEKYAQICHWVHGNSEECRSA</sequence>
<dbReference type="GO" id="GO:0006508">
    <property type="term" value="P:proteolysis"/>
    <property type="evidence" value="ECO:0007669"/>
    <property type="project" value="InterPro"/>
</dbReference>
<evidence type="ECO:0000256" key="9">
    <source>
        <dbReference type="SAM" id="SignalP"/>
    </source>
</evidence>
<feature type="compositionally biased region" description="Basic and acidic residues" evidence="8">
    <location>
        <begin position="203"/>
        <end position="234"/>
    </location>
</feature>
<keyword evidence="6" id="KW-0325">Glycoprotein</keyword>
<dbReference type="SUPFAM" id="SSF50494">
    <property type="entry name" value="Trypsin-like serine proteases"/>
    <property type="match status" value="1"/>
</dbReference>
<evidence type="ECO:0000256" key="8">
    <source>
        <dbReference type="SAM" id="MobiDB-lite"/>
    </source>
</evidence>
<evidence type="ECO:0000256" key="1">
    <source>
        <dbReference type="ARBA" id="ARBA00004613"/>
    </source>
</evidence>
<dbReference type="AlphaFoldDB" id="A0A9Q1IXT6"/>
<keyword evidence="12" id="KW-1185">Reference proteome</keyword>
<keyword evidence="3" id="KW-0964">Secreted</keyword>
<evidence type="ECO:0000259" key="10">
    <source>
        <dbReference type="Pfam" id="PF00089"/>
    </source>
</evidence>
<accession>A0A9Q1IXT6</accession>
<dbReference type="GO" id="GO:0005576">
    <property type="term" value="C:extracellular region"/>
    <property type="evidence" value="ECO:0007669"/>
    <property type="project" value="UniProtKB-SubCell"/>
</dbReference>
<feature type="compositionally biased region" description="Basic residues" evidence="8">
    <location>
        <begin position="235"/>
        <end position="245"/>
    </location>
</feature>
<dbReference type="Proteomes" id="UP001152622">
    <property type="component" value="Chromosome 6"/>
</dbReference>
<evidence type="ECO:0000313" key="12">
    <source>
        <dbReference type="Proteomes" id="UP001152622"/>
    </source>
</evidence>
<gene>
    <name evidence="11" type="ORF">SKAU_G00196820</name>
</gene>
<comment type="similarity">
    <text evidence="2">Belongs to the peptidase S1 family.</text>
</comment>
<evidence type="ECO:0000256" key="2">
    <source>
        <dbReference type="ARBA" id="ARBA00007664"/>
    </source>
</evidence>